<keyword evidence="1" id="KW-0732">Signal</keyword>
<accession>A0A8T1XDF3</accession>
<keyword evidence="4" id="KW-1185">Reference proteome</keyword>
<comment type="caution">
    <text evidence="3">The sequence shown here is derived from an EMBL/GenBank/DDBJ whole genome shotgun (WGS) entry which is preliminary data.</text>
</comment>
<name>A0A8T1XDF3_9STRA</name>
<evidence type="ECO:0000256" key="1">
    <source>
        <dbReference type="SAM" id="SignalP"/>
    </source>
</evidence>
<dbReference type="OrthoDB" id="95103at2759"/>
<gene>
    <name evidence="3" type="ORF">PHYBOEH_000016</name>
</gene>
<dbReference type="AlphaFoldDB" id="A0A8T1XDF3"/>
<reference evidence="3" key="1">
    <citation type="submission" date="2021-02" db="EMBL/GenBank/DDBJ databases">
        <authorList>
            <person name="Palmer J.M."/>
        </authorList>
    </citation>
    <scope>NUCLEOTIDE SEQUENCE</scope>
    <source>
        <strain evidence="3">SCRP23</strain>
    </source>
</reference>
<proteinExistence type="predicted"/>
<evidence type="ECO:0000313" key="3">
    <source>
        <dbReference type="EMBL" id="KAG7402308.1"/>
    </source>
</evidence>
<evidence type="ECO:0000313" key="4">
    <source>
        <dbReference type="Proteomes" id="UP000693981"/>
    </source>
</evidence>
<sequence length="126" mass="14235">MRLSYVLVVIAATFLLASEAFSTTADSVQGKISDVASPDSPTQRLLRTHHAAYEDGEERALTLKKMKRMRKEGKTKEDYAAKLKITDEVNRIAAGGVGMVQFMNSHKYDKYKTYINFLIDMKRKGK</sequence>
<dbReference type="Proteomes" id="UP000693981">
    <property type="component" value="Unassembled WGS sequence"/>
</dbReference>
<evidence type="ECO:0000259" key="2">
    <source>
        <dbReference type="Pfam" id="PF18488"/>
    </source>
</evidence>
<organism evidence="3 4">
    <name type="scientific">Phytophthora boehmeriae</name>
    <dbReference type="NCBI Taxonomy" id="109152"/>
    <lineage>
        <taxon>Eukaryota</taxon>
        <taxon>Sar</taxon>
        <taxon>Stramenopiles</taxon>
        <taxon>Oomycota</taxon>
        <taxon>Peronosporomycetes</taxon>
        <taxon>Peronosporales</taxon>
        <taxon>Peronosporaceae</taxon>
        <taxon>Phytophthora</taxon>
    </lineage>
</organism>
<dbReference type="EMBL" id="JAGDFL010000001">
    <property type="protein sequence ID" value="KAG7402308.1"/>
    <property type="molecule type" value="Genomic_DNA"/>
</dbReference>
<dbReference type="Pfam" id="PF18488">
    <property type="entry name" value="WYL_3"/>
    <property type="match status" value="1"/>
</dbReference>
<feature type="signal peptide" evidence="1">
    <location>
        <begin position="1"/>
        <end position="20"/>
    </location>
</feature>
<feature type="chain" id="PRO_5042496626" description="PexRD2 WYL domain-containing protein" evidence="1">
    <location>
        <begin position="21"/>
        <end position="126"/>
    </location>
</feature>
<protein>
    <recommendedName>
        <fullName evidence="2">PexRD2 WYL domain-containing protein</fullName>
    </recommendedName>
</protein>
<dbReference type="InterPro" id="IPR040691">
    <property type="entry name" value="PexRD2_WYL"/>
</dbReference>
<feature type="domain" description="PexRD2 WYL" evidence="2">
    <location>
        <begin position="59"/>
        <end position="121"/>
    </location>
</feature>